<reference evidence="2 3" key="1">
    <citation type="submission" date="2020-07" db="EMBL/GenBank/DDBJ databases">
        <title>Sequencing the genomes of 1000 actinobacteria strains.</title>
        <authorList>
            <person name="Klenk H.-P."/>
        </authorList>
    </citation>
    <scope>NUCLEOTIDE SEQUENCE [LARGE SCALE GENOMIC DNA]</scope>
    <source>
        <strain evidence="2 3">DSM 23819</strain>
    </source>
</reference>
<keyword evidence="3" id="KW-1185">Reference proteome</keyword>
<evidence type="ECO:0000313" key="2">
    <source>
        <dbReference type="EMBL" id="NYG57940.1"/>
    </source>
</evidence>
<comment type="caution">
    <text evidence="2">The sequence shown here is derived from an EMBL/GenBank/DDBJ whole genome shotgun (WGS) entry which is preliminary data.</text>
</comment>
<evidence type="ECO:0000313" key="3">
    <source>
        <dbReference type="Proteomes" id="UP000540656"/>
    </source>
</evidence>
<feature type="transmembrane region" description="Helical" evidence="1">
    <location>
        <begin position="77"/>
        <end position="101"/>
    </location>
</feature>
<dbReference type="InterPro" id="IPR021215">
    <property type="entry name" value="DUF2752"/>
</dbReference>
<name>A0A7Y9RX94_9ACTN</name>
<feature type="transmembrane region" description="Helical" evidence="1">
    <location>
        <begin position="113"/>
        <end position="133"/>
    </location>
</feature>
<evidence type="ECO:0008006" key="4">
    <source>
        <dbReference type="Google" id="ProtNLM"/>
    </source>
</evidence>
<keyword evidence="1" id="KW-0472">Membrane</keyword>
<dbReference type="RefSeq" id="WP_179501150.1">
    <property type="nucleotide sequence ID" value="NZ_JACCAA010000001.1"/>
</dbReference>
<proteinExistence type="predicted"/>
<protein>
    <recommendedName>
        <fullName evidence="4">DUF2752 domain-containing protein</fullName>
    </recommendedName>
</protein>
<gene>
    <name evidence="2" type="ORF">BJ980_000863</name>
</gene>
<dbReference type="Proteomes" id="UP000540656">
    <property type="component" value="Unassembled WGS sequence"/>
</dbReference>
<dbReference type="AlphaFoldDB" id="A0A7Y9RX94"/>
<sequence length="144" mass="15326">MANSAEVTHIAQRSRRARLVAPLGLAAAAGLATVALHLRDPHVEGSWGQCPLNYVTGWDCPGCGGLRAVNHLTNLDLAGAASSNLLFVVSIPVLVALWFVWTRRAWRADTAPMQFSTPATAVVLIVFAVFAVARNTPWGAWLAA</sequence>
<keyword evidence="1" id="KW-0812">Transmembrane</keyword>
<dbReference type="EMBL" id="JACCAA010000001">
    <property type="protein sequence ID" value="NYG57940.1"/>
    <property type="molecule type" value="Genomic_DNA"/>
</dbReference>
<feature type="transmembrane region" description="Helical" evidence="1">
    <location>
        <begin position="19"/>
        <end position="38"/>
    </location>
</feature>
<evidence type="ECO:0000256" key="1">
    <source>
        <dbReference type="SAM" id="Phobius"/>
    </source>
</evidence>
<organism evidence="2 3">
    <name type="scientific">Nocardioides daedukensis</name>
    <dbReference type="NCBI Taxonomy" id="634462"/>
    <lineage>
        <taxon>Bacteria</taxon>
        <taxon>Bacillati</taxon>
        <taxon>Actinomycetota</taxon>
        <taxon>Actinomycetes</taxon>
        <taxon>Propionibacteriales</taxon>
        <taxon>Nocardioidaceae</taxon>
        <taxon>Nocardioides</taxon>
    </lineage>
</organism>
<accession>A0A7Y9RX94</accession>
<dbReference type="Pfam" id="PF10825">
    <property type="entry name" value="DUF2752"/>
    <property type="match status" value="1"/>
</dbReference>
<keyword evidence="1" id="KW-1133">Transmembrane helix</keyword>